<reference evidence="1" key="1">
    <citation type="submission" date="2021-12" db="EMBL/GenBank/DDBJ databases">
        <title>Discovery of the Pendulisporaceae a myxobacterial family with distinct sporulation behavior and unique specialized metabolism.</title>
        <authorList>
            <person name="Garcia R."/>
            <person name="Popoff A."/>
            <person name="Bader C.D."/>
            <person name="Loehr J."/>
            <person name="Walesch S."/>
            <person name="Walt C."/>
            <person name="Boldt J."/>
            <person name="Bunk B."/>
            <person name="Haeckl F.J.F.P.J."/>
            <person name="Gunesch A.P."/>
            <person name="Birkelbach J."/>
            <person name="Nuebel U."/>
            <person name="Pietschmann T."/>
            <person name="Bach T."/>
            <person name="Mueller R."/>
        </authorList>
    </citation>
    <scope>NUCLEOTIDE SEQUENCE</scope>
    <source>
        <strain evidence="1">MSr11367</strain>
    </source>
</reference>
<sequence>MTNTIPPPPPTQLPIQTIDFVHVEESEFIAEYGICGEDIVFHFFLPQGRSLRYWTRDFPKVLEPVARRVFRADFPRICAMHIVEPELGIDSWWFRAYGFGRLLNARGLAINFLAQLAKALAVEAE</sequence>
<protein>
    <submittedName>
        <fullName evidence="1">Uncharacterized protein</fullName>
    </submittedName>
</protein>
<evidence type="ECO:0000313" key="2">
    <source>
        <dbReference type="Proteomes" id="UP001374803"/>
    </source>
</evidence>
<gene>
    <name evidence="1" type="ORF">LVJ94_35205</name>
</gene>
<keyword evidence="2" id="KW-1185">Reference proteome</keyword>
<evidence type="ECO:0000313" key="1">
    <source>
        <dbReference type="EMBL" id="WXB02151.1"/>
    </source>
</evidence>
<name>A0ABZ2KTX8_9BACT</name>
<accession>A0ABZ2KTX8</accession>
<dbReference type="Proteomes" id="UP001374803">
    <property type="component" value="Chromosome"/>
</dbReference>
<dbReference type="RefSeq" id="WP_394831778.1">
    <property type="nucleotide sequence ID" value="NZ_CP089929.1"/>
</dbReference>
<dbReference type="EMBL" id="CP089983">
    <property type="protein sequence ID" value="WXB02151.1"/>
    <property type="molecule type" value="Genomic_DNA"/>
</dbReference>
<proteinExistence type="predicted"/>
<organism evidence="1 2">
    <name type="scientific">Pendulispora rubella</name>
    <dbReference type="NCBI Taxonomy" id="2741070"/>
    <lineage>
        <taxon>Bacteria</taxon>
        <taxon>Pseudomonadati</taxon>
        <taxon>Myxococcota</taxon>
        <taxon>Myxococcia</taxon>
        <taxon>Myxococcales</taxon>
        <taxon>Sorangiineae</taxon>
        <taxon>Pendulisporaceae</taxon>
        <taxon>Pendulispora</taxon>
    </lineage>
</organism>